<keyword evidence="3" id="KW-0645">Protease</keyword>
<dbReference type="STRING" id="338188.ERS852397_02544"/>
<evidence type="ECO:0000256" key="7">
    <source>
        <dbReference type="ARBA" id="ARBA00023049"/>
    </source>
</evidence>
<feature type="domain" description="Peptidase M13 C-terminal" evidence="8">
    <location>
        <begin position="474"/>
        <end position="675"/>
    </location>
</feature>
<evidence type="ECO:0000256" key="4">
    <source>
        <dbReference type="ARBA" id="ARBA00022723"/>
    </source>
</evidence>
<dbReference type="InterPro" id="IPR042089">
    <property type="entry name" value="Peptidase_M13_dom_2"/>
</dbReference>
<evidence type="ECO:0000313" key="10">
    <source>
        <dbReference type="EMBL" id="CUO67653.1"/>
    </source>
</evidence>
<name>A0A174GYL1_9BACE</name>
<dbReference type="PANTHER" id="PTHR11733:SF167">
    <property type="entry name" value="FI17812P1-RELATED"/>
    <property type="match status" value="1"/>
</dbReference>
<dbReference type="PROSITE" id="PS51257">
    <property type="entry name" value="PROKAR_LIPOPROTEIN"/>
    <property type="match status" value="1"/>
</dbReference>
<evidence type="ECO:0000256" key="3">
    <source>
        <dbReference type="ARBA" id="ARBA00022670"/>
    </source>
</evidence>
<dbReference type="InterPro" id="IPR008753">
    <property type="entry name" value="Peptidase_M13_N"/>
</dbReference>
<evidence type="ECO:0000313" key="11">
    <source>
        <dbReference type="Proteomes" id="UP000095517"/>
    </source>
</evidence>
<accession>A0A174GYL1</accession>
<dbReference type="InterPro" id="IPR024079">
    <property type="entry name" value="MetalloPept_cat_dom_sf"/>
</dbReference>
<evidence type="ECO:0000256" key="2">
    <source>
        <dbReference type="ARBA" id="ARBA00007357"/>
    </source>
</evidence>
<sequence>MKVTKYLPILAVCLMTTGCNSKKEAVLTSGIDLANLDTTAVPGTSFYQYACGGWVKAHPLTDEYSRFGTFDMLRENSREQLKSLIAELAAKTDNAPGSAAQKVGDLYNIAMDSVKLNQEGVAPIKDELAAIDALKDKNEIYAYIAESQKKGIRPYFTMFVGADDMNSSMNIVQTYQGGIGMGQRDYYLEEDEQTTNIRNKYQEHIAKMFRLAGYDEATAQKAVKAVMNIETRLAKAARSQVELRDPHANYNKMDMETLKKNIPTFDWDTYFAVSGLKDLKEVNIGQPAAMKEVADVINTVSLDDQKLYLQWGLIDAAASYLSDDFEAQNFDFYSRTMSGKKEMQPRWKRSVSTVDAVLGEVVGQMYVEKYFPAAAKERMVTLVKNLQTSLGERIKALEWMSEPTKVKALEKLDAFHVKIGYPDKWKDYSALEIKNDSYWANIERASQWDYNEMIAKAGQPVDKDEWLMTPQTVNAYYNPTTNEICFPAAILQPPFFDMNADDAMNYGAIGVVIGHEMTHGFDDQGRQYDKDGNLKEWWTEEDAEKFKERAQVMVNFFDSIEVAPGVHANGQLTLGENIADHGGLQVSFQAFKNATANAPLETVDGFTPEQRFFLAYANVWAGNIRPEEILRLTKLDPHSLGKWRVDGALPHIGNWYEAFNITEQDPMFVAKDKRVSIW</sequence>
<evidence type="ECO:0000256" key="5">
    <source>
        <dbReference type="ARBA" id="ARBA00022801"/>
    </source>
</evidence>
<feature type="domain" description="Peptidase M13 N-terminal" evidence="9">
    <location>
        <begin position="42"/>
        <end position="422"/>
    </location>
</feature>
<evidence type="ECO:0000259" key="9">
    <source>
        <dbReference type="Pfam" id="PF05649"/>
    </source>
</evidence>
<proteinExistence type="inferred from homology"/>
<keyword evidence="4" id="KW-0479">Metal-binding</keyword>
<dbReference type="Gene3D" id="1.10.1380.10">
    <property type="entry name" value="Neutral endopeptidase , domain2"/>
    <property type="match status" value="1"/>
</dbReference>
<dbReference type="GO" id="GO:0005886">
    <property type="term" value="C:plasma membrane"/>
    <property type="evidence" value="ECO:0007669"/>
    <property type="project" value="TreeGrafter"/>
</dbReference>
<dbReference type="RefSeq" id="WP_022276199.1">
    <property type="nucleotide sequence ID" value="NZ_CABIXA010000013.1"/>
</dbReference>
<dbReference type="Gene3D" id="3.40.390.10">
    <property type="entry name" value="Collagenase (Catalytic Domain)"/>
    <property type="match status" value="1"/>
</dbReference>
<dbReference type="PRINTS" id="PR00786">
    <property type="entry name" value="NEPRILYSIN"/>
</dbReference>
<keyword evidence="6" id="KW-0862">Zinc</keyword>
<dbReference type="GO" id="GO:0004222">
    <property type="term" value="F:metalloendopeptidase activity"/>
    <property type="evidence" value="ECO:0007669"/>
    <property type="project" value="InterPro"/>
</dbReference>
<dbReference type="GO" id="GO:0016485">
    <property type="term" value="P:protein processing"/>
    <property type="evidence" value="ECO:0007669"/>
    <property type="project" value="TreeGrafter"/>
</dbReference>
<protein>
    <submittedName>
        <fullName evidence="10">Endothelin-converting enzyme. Metallo peptidase. MEROPS family M13</fullName>
        <ecNumber evidence="10">3.4.24.-</ecNumber>
    </submittedName>
</protein>
<comment type="similarity">
    <text evidence="2">Belongs to the peptidase M13 family.</text>
</comment>
<dbReference type="AlphaFoldDB" id="A0A174GYL1"/>
<dbReference type="PROSITE" id="PS51885">
    <property type="entry name" value="NEPRILYSIN"/>
    <property type="match status" value="1"/>
</dbReference>
<dbReference type="Proteomes" id="UP000095517">
    <property type="component" value="Unassembled WGS sequence"/>
</dbReference>
<evidence type="ECO:0000256" key="1">
    <source>
        <dbReference type="ARBA" id="ARBA00001947"/>
    </source>
</evidence>
<dbReference type="Pfam" id="PF01431">
    <property type="entry name" value="Peptidase_M13"/>
    <property type="match status" value="1"/>
</dbReference>
<dbReference type="SUPFAM" id="SSF55486">
    <property type="entry name" value="Metalloproteases ('zincins'), catalytic domain"/>
    <property type="match status" value="1"/>
</dbReference>
<dbReference type="PANTHER" id="PTHR11733">
    <property type="entry name" value="ZINC METALLOPROTEASE FAMILY M13 NEPRILYSIN-RELATED"/>
    <property type="match status" value="1"/>
</dbReference>
<dbReference type="InterPro" id="IPR018497">
    <property type="entry name" value="Peptidase_M13_C"/>
</dbReference>
<organism evidence="10 11">
    <name type="scientific">Bacteroides finegoldii</name>
    <dbReference type="NCBI Taxonomy" id="338188"/>
    <lineage>
        <taxon>Bacteria</taxon>
        <taxon>Pseudomonadati</taxon>
        <taxon>Bacteroidota</taxon>
        <taxon>Bacteroidia</taxon>
        <taxon>Bacteroidales</taxon>
        <taxon>Bacteroidaceae</taxon>
        <taxon>Bacteroides</taxon>
    </lineage>
</organism>
<dbReference type="CDD" id="cd08662">
    <property type="entry name" value="M13"/>
    <property type="match status" value="1"/>
</dbReference>
<dbReference type="InterPro" id="IPR000718">
    <property type="entry name" value="Peptidase_M13"/>
</dbReference>
<gene>
    <name evidence="10" type="primary">pepO</name>
    <name evidence="10" type="ORF">ERS852397_02544</name>
</gene>
<dbReference type="GO" id="GO:0046872">
    <property type="term" value="F:metal ion binding"/>
    <property type="evidence" value="ECO:0007669"/>
    <property type="project" value="UniProtKB-KW"/>
</dbReference>
<keyword evidence="7" id="KW-0482">Metalloprotease</keyword>
<dbReference type="Pfam" id="PF05649">
    <property type="entry name" value="Peptidase_M13_N"/>
    <property type="match status" value="1"/>
</dbReference>
<dbReference type="EMBL" id="CYZH01000013">
    <property type="protein sequence ID" value="CUO67653.1"/>
    <property type="molecule type" value="Genomic_DNA"/>
</dbReference>
<reference evidence="10 11" key="1">
    <citation type="submission" date="2015-09" db="EMBL/GenBank/DDBJ databases">
        <authorList>
            <consortium name="Pathogen Informatics"/>
        </authorList>
    </citation>
    <scope>NUCLEOTIDE SEQUENCE [LARGE SCALE GENOMIC DNA]</scope>
    <source>
        <strain evidence="10 11">2789STDY5608840</strain>
    </source>
</reference>
<evidence type="ECO:0000259" key="8">
    <source>
        <dbReference type="Pfam" id="PF01431"/>
    </source>
</evidence>
<comment type="cofactor">
    <cofactor evidence="1">
        <name>Zn(2+)</name>
        <dbReference type="ChEBI" id="CHEBI:29105"/>
    </cofactor>
</comment>
<evidence type="ECO:0000256" key="6">
    <source>
        <dbReference type="ARBA" id="ARBA00022833"/>
    </source>
</evidence>
<keyword evidence="5 10" id="KW-0378">Hydrolase</keyword>
<dbReference type="EC" id="3.4.24.-" evidence="10"/>